<reference evidence="2 3" key="1">
    <citation type="submission" date="2017-04" db="EMBL/GenBank/DDBJ databases">
        <title>Draft genome sequence of Marssonina coronaria NL1: causal agent of apple blotch.</title>
        <authorList>
            <person name="Cheng Q."/>
        </authorList>
    </citation>
    <scope>NUCLEOTIDE SEQUENCE [LARGE SCALE GENOMIC DNA]</scope>
    <source>
        <strain evidence="2 3">NL1</strain>
    </source>
</reference>
<dbReference type="InParanoid" id="A0A218YVK8"/>
<sequence length="328" mass="36956">MAGLISQTQHARIIQLEVTVKLATTAEEAFRNAKAEHLENPQSDPMGGTKVEKLLQKWEKTHEFGDWAPPLRPYPESLLEEQCPGWIQRAGPVEELSGVWLVIAEQFIADGKSKQFDKLIPRQFFIEAVQNLKKNSEAPPYYPNDPKKQATFKYESKRYSFNEDGEVIYKHGLAQLPGKLYEDISEKDAKAVRNSYSSGHAVKHPNGRHLQAPVTPFENMWVNFVEAHTGEVTDAHGNATLDDAGKAKWRHFSIQQTYERLKMGISSVFSKRLVTELNRCCPICKPKMELAAAAAAKAEPRRRATRADNKARGVKLRGQGVRKEPPGK</sequence>
<comment type="caution">
    <text evidence="2">The sequence shown here is derived from an EMBL/GenBank/DDBJ whole genome shotgun (WGS) entry which is preliminary data.</text>
</comment>
<dbReference type="Proteomes" id="UP000242519">
    <property type="component" value="Unassembled WGS sequence"/>
</dbReference>
<dbReference type="EMBL" id="MZNU01000342">
    <property type="protein sequence ID" value="OWO99838.1"/>
    <property type="molecule type" value="Genomic_DNA"/>
</dbReference>
<dbReference type="AlphaFoldDB" id="A0A218YVK8"/>
<proteinExistence type="predicted"/>
<evidence type="ECO:0000313" key="3">
    <source>
        <dbReference type="Proteomes" id="UP000242519"/>
    </source>
</evidence>
<feature type="compositionally biased region" description="Basic and acidic residues" evidence="1">
    <location>
        <begin position="298"/>
        <end position="311"/>
    </location>
</feature>
<accession>A0A218YVK8</accession>
<organism evidence="2 3">
    <name type="scientific">Diplocarpon coronariae</name>
    <dbReference type="NCBI Taxonomy" id="2795749"/>
    <lineage>
        <taxon>Eukaryota</taxon>
        <taxon>Fungi</taxon>
        <taxon>Dikarya</taxon>
        <taxon>Ascomycota</taxon>
        <taxon>Pezizomycotina</taxon>
        <taxon>Leotiomycetes</taxon>
        <taxon>Helotiales</taxon>
        <taxon>Drepanopezizaceae</taxon>
        <taxon>Diplocarpon</taxon>
    </lineage>
</organism>
<dbReference type="OrthoDB" id="3565254at2759"/>
<evidence type="ECO:0000313" key="2">
    <source>
        <dbReference type="EMBL" id="OWO99838.1"/>
    </source>
</evidence>
<keyword evidence="3" id="KW-1185">Reference proteome</keyword>
<gene>
    <name evidence="2" type="ORF">B2J93_6893</name>
</gene>
<evidence type="ECO:0000256" key="1">
    <source>
        <dbReference type="SAM" id="MobiDB-lite"/>
    </source>
</evidence>
<feature type="region of interest" description="Disordered" evidence="1">
    <location>
        <begin position="295"/>
        <end position="328"/>
    </location>
</feature>
<protein>
    <submittedName>
        <fullName evidence="2">Uncharacterized protein</fullName>
    </submittedName>
</protein>
<name>A0A218YVK8_9HELO</name>